<name>A0ABY8PZM8_9ACTN</name>
<feature type="region of interest" description="Disordered" evidence="1">
    <location>
        <begin position="1"/>
        <end position="36"/>
    </location>
</feature>
<evidence type="ECO:0008006" key="5">
    <source>
        <dbReference type="Google" id="ProtNLM"/>
    </source>
</evidence>
<evidence type="ECO:0000313" key="4">
    <source>
        <dbReference type="Proteomes" id="UP001244136"/>
    </source>
</evidence>
<evidence type="ECO:0000256" key="1">
    <source>
        <dbReference type="SAM" id="MobiDB-lite"/>
    </source>
</evidence>
<keyword evidence="2" id="KW-0812">Transmembrane</keyword>
<proteinExistence type="predicted"/>
<feature type="transmembrane region" description="Helical" evidence="2">
    <location>
        <begin position="149"/>
        <end position="169"/>
    </location>
</feature>
<accession>A0ABY8PZM8</accession>
<protein>
    <recommendedName>
        <fullName evidence="5">HEAT repeat domain-containing protein</fullName>
    </recommendedName>
</protein>
<evidence type="ECO:0000313" key="3">
    <source>
        <dbReference type="EMBL" id="WGT47980.1"/>
    </source>
</evidence>
<feature type="transmembrane region" description="Helical" evidence="2">
    <location>
        <begin position="103"/>
        <end position="122"/>
    </location>
</feature>
<organism evidence="3 4">
    <name type="scientific">Tessaracoccus lacteus</name>
    <dbReference type="NCBI Taxonomy" id="3041766"/>
    <lineage>
        <taxon>Bacteria</taxon>
        <taxon>Bacillati</taxon>
        <taxon>Actinomycetota</taxon>
        <taxon>Actinomycetes</taxon>
        <taxon>Propionibacteriales</taxon>
        <taxon>Propionibacteriaceae</taxon>
        <taxon>Tessaracoccus</taxon>
    </lineage>
</organism>
<sequence length="272" mass="29859">MSKGPGGDDAGQDGAPESRDEVQRKAEVRQRSLEQTRARQIRVRHRTPLARDAAAREWSLSEELRLEKEWSWLKGRSSWVWGWVRRKASGLWGWLASDSLSRAAVLTILALLCAAFLVLWATGLPDLKDDEDGRWWYLYADTLEWKDRLTIAGAVAAGAGAAFALVIGYRKQSDVEEAKFGAAFADATAQLGDAAPVVRIAGAYALAALADRHMDRRQQCIDGLCAYLRLNYTRYLLGSPDGRGSGRQARHDLLPLSLMIRGVLSPGPGGVG</sequence>
<dbReference type="RefSeq" id="WP_281145644.1">
    <property type="nucleotide sequence ID" value="NZ_CP123967.1"/>
</dbReference>
<dbReference type="Proteomes" id="UP001244136">
    <property type="component" value="Chromosome"/>
</dbReference>
<dbReference type="EMBL" id="CP123967">
    <property type="protein sequence ID" value="WGT47980.1"/>
    <property type="molecule type" value="Genomic_DNA"/>
</dbReference>
<keyword evidence="4" id="KW-1185">Reference proteome</keyword>
<keyword evidence="2" id="KW-0472">Membrane</keyword>
<keyword evidence="2" id="KW-1133">Transmembrane helix</keyword>
<evidence type="ECO:0000256" key="2">
    <source>
        <dbReference type="SAM" id="Phobius"/>
    </source>
</evidence>
<reference evidence="3 4" key="1">
    <citation type="journal article" date="2008" name="Int. J. Syst. Evol. Microbiol.">
        <title>Tessaracoccus flavescens sp. nov., isolated from marine sediment.</title>
        <authorList>
            <person name="Lee D.W."/>
            <person name="Lee S.D."/>
        </authorList>
    </citation>
    <scope>NUCLEOTIDE SEQUENCE [LARGE SCALE GENOMIC DNA]</scope>
    <source>
        <strain evidence="3 4">T21</strain>
    </source>
</reference>
<feature type="compositionally biased region" description="Basic and acidic residues" evidence="1">
    <location>
        <begin position="16"/>
        <end position="36"/>
    </location>
</feature>
<gene>
    <name evidence="3" type="ORF">QH948_04225</name>
</gene>